<keyword evidence="9 10" id="KW-0472">Membrane</keyword>
<evidence type="ECO:0000256" key="1">
    <source>
        <dbReference type="ARBA" id="ARBA00004651"/>
    </source>
</evidence>
<evidence type="ECO:0000256" key="10">
    <source>
        <dbReference type="SAM" id="Phobius"/>
    </source>
</evidence>
<dbReference type="Pfam" id="PF00005">
    <property type="entry name" value="ABC_tran"/>
    <property type="match status" value="1"/>
</dbReference>
<comment type="subcellular location">
    <subcellularLocation>
        <location evidence="1">Cell membrane</location>
        <topology evidence="1">Multi-pass membrane protein</topology>
    </subcellularLocation>
</comment>
<evidence type="ECO:0008006" key="14">
    <source>
        <dbReference type="Google" id="ProtNLM"/>
    </source>
</evidence>
<evidence type="ECO:0000256" key="8">
    <source>
        <dbReference type="ARBA" id="ARBA00022989"/>
    </source>
</evidence>
<feature type="domain" description="ABC transmembrane type-1" evidence="12">
    <location>
        <begin position="41"/>
        <end position="323"/>
    </location>
</feature>
<name>A0A6J4IA58_9ACTN</name>
<gene>
    <name evidence="13" type="ORF">AVDCRST_MAG20-2024</name>
</gene>
<dbReference type="Gene3D" id="1.20.1560.10">
    <property type="entry name" value="ABC transporter type 1, transmembrane domain"/>
    <property type="match status" value="1"/>
</dbReference>
<evidence type="ECO:0000313" key="13">
    <source>
        <dbReference type="EMBL" id="CAA9246687.1"/>
    </source>
</evidence>
<feature type="domain" description="ABC transporter" evidence="11">
    <location>
        <begin position="356"/>
        <end position="590"/>
    </location>
</feature>
<protein>
    <recommendedName>
        <fullName evidence="14">ABC transporter ATP-binding protein</fullName>
    </recommendedName>
</protein>
<keyword evidence="5 10" id="KW-0812">Transmembrane</keyword>
<feature type="transmembrane region" description="Helical" evidence="10">
    <location>
        <begin position="180"/>
        <end position="198"/>
    </location>
</feature>
<keyword evidence="3" id="KW-1003">Cell membrane</keyword>
<dbReference type="InterPro" id="IPR017871">
    <property type="entry name" value="ABC_transporter-like_CS"/>
</dbReference>
<evidence type="ECO:0000256" key="3">
    <source>
        <dbReference type="ARBA" id="ARBA00022475"/>
    </source>
</evidence>
<dbReference type="PROSITE" id="PS50893">
    <property type="entry name" value="ABC_TRANSPORTER_2"/>
    <property type="match status" value="1"/>
</dbReference>
<dbReference type="Gene3D" id="3.40.50.300">
    <property type="entry name" value="P-loop containing nucleotide triphosphate hydrolases"/>
    <property type="match status" value="1"/>
</dbReference>
<keyword evidence="7" id="KW-0067">ATP-binding</keyword>
<dbReference type="InterPro" id="IPR036640">
    <property type="entry name" value="ABC1_TM_sf"/>
</dbReference>
<dbReference type="PROSITE" id="PS00211">
    <property type="entry name" value="ABC_TRANSPORTER_1"/>
    <property type="match status" value="1"/>
</dbReference>
<keyword evidence="8 10" id="KW-1133">Transmembrane helix</keyword>
<dbReference type="GO" id="GO:0005886">
    <property type="term" value="C:plasma membrane"/>
    <property type="evidence" value="ECO:0007669"/>
    <property type="project" value="UniProtKB-SubCell"/>
</dbReference>
<proteinExistence type="predicted"/>
<evidence type="ECO:0000259" key="12">
    <source>
        <dbReference type="PROSITE" id="PS50929"/>
    </source>
</evidence>
<keyword evidence="6" id="KW-0547">Nucleotide-binding</keyword>
<evidence type="ECO:0000256" key="2">
    <source>
        <dbReference type="ARBA" id="ARBA00022448"/>
    </source>
</evidence>
<dbReference type="SMART" id="SM00382">
    <property type="entry name" value="AAA"/>
    <property type="match status" value="1"/>
</dbReference>
<evidence type="ECO:0000256" key="4">
    <source>
        <dbReference type="ARBA" id="ARBA00022519"/>
    </source>
</evidence>
<organism evidence="13">
    <name type="scientific">uncultured Acidimicrobiales bacterium</name>
    <dbReference type="NCBI Taxonomy" id="310071"/>
    <lineage>
        <taxon>Bacteria</taxon>
        <taxon>Bacillati</taxon>
        <taxon>Actinomycetota</taxon>
        <taxon>Acidimicrobiia</taxon>
        <taxon>Acidimicrobiales</taxon>
        <taxon>environmental samples</taxon>
    </lineage>
</organism>
<reference evidence="13" key="1">
    <citation type="submission" date="2020-02" db="EMBL/GenBank/DDBJ databases">
        <authorList>
            <person name="Meier V. D."/>
        </authorList>
    </citation>
    <scope>NUCLEOTIDE SEQUENCE</scope>
    <source>
        <strain evidence="13">AVDCRST_MAG20</strain>
    </source>
</reference>
<accession>A0A6J4IA58</accession>
<dbReference type="PANTHER" id="PTHR24221:SF654">
    <property type="entry name" value="ATP-BINDING CASSETTE SUB-FAMILY B MEMBER 6"/>
    <property type="match status" value="1"/>
</dbReference>
<dbReference type="FunFam" id="3.40.50.300:FF:001001">
    <property type="entry name" value="Multidrug ABC transporter ATP-binding protein"/>
    <property type="match status" value="1"/>
</dbReference>
<dbReference type="GO" id="GO:0005524">
    <property type="term" value="F:ATP binding"/>
    <property type="evidence" value="ECO:0007669"/>
    <property type="project" value="UniProtKB-KW"/>
</dbReference>
<feature type="transmembrane region" description="Helical" evidence="10">
    <location>
        <begin position="290"/>
        <end position="308"/>
    </location>
</feature>
<dbReference type="InterPro" id="IPR027417">
    <property type="entry name" value="P-loop_NTPase"/>
</dbReference>
<dbReference type="GO" id="GO:0016887">
    <property type="term" value="F:ATP hydrolysis activity"/>
    <property type="evidence" value="ECO:0007669"/>
    <property type="project" value="InterPro"/>
</dbReference>
<evidence type="ECO:0000256" key="5">
    <source>
        <dbReference type="ARBA" id="ARBA00022692"/>
    </source>
</evidence>
<keyword evidence="2" id="KW-0813">Transport</keyword>
<dbReference type="CDD" id="cd18546">
    <property type="entry name" value="ABC_6TM_Rv0194_D2_like"/>
    <property type="match status" value="1"/>
</dbReference>
<dbReference type="InterPro" id="IPR011527">
    <property type="entry name" value="ABC1_TM_dom"/>
</dbReference>
<feature type="transmembrane region" description="Helical" evidence="10">
    <location>
        <begin position="77"/>
        <end position="95"/>
    </location>
</feature>
<dbReference type="Pfam" id="PF00664">
    <property type="entry name" value="ABC_membrane"/>
    <property type="match status" value="1"/>
</dbReference>
<dbReference type="SUPFAM" id="SSF90123">
    <property type="entry name" value="ABC transporter transmembrane region"/>
    <property type="match status" value="1"/>
</dbReference>
<dbReference type="EMBL" id="CADCSY010000090">
    <property type="protein sequence ID" value="CAA9246687.1"/>
    <property type="molecule type" value="Genomic_DNA"/>
</dbReference>
<feature type="transmembrane region" description="Helical" evidence="10">
    <location>
        <begin position="262"/>
        <end position="284"/>
    </location>
</feature>
<dbReference type="PANTHER" id="PTHR24221">
    <property type="entry name" value="ATP-BINDING CASSETTE SUB-FAMILY B"/>
    <property type="match status" value="1"/>
</dbReference>
<evidence type="ECO:0000256" key="6">
    <source>
        <dbReference type="ARBA" id="ARBA00022741"/>
    </source>
</evidence>
<dbReference type="GO" id="GO:0034040">
    <property type="term" value="F:ATPase-coupled lipid transmembrane transporter activity"/>
    <property type="evidence" value="ECO:0007669"/>
    <property type="project" value="TreeGrafter"/>
</dbReference>
<dbReference type="PROSITE" id="PS50929">
    <property type="entry name" value="ABC_TM1F"/>
    <property type="match status" value="1"/>
</dbReference>
<dbReference type="InterPro" id="IPR039421">
    <property type="entry name" value="Type_1_exporter"/>
</dbReference>
<dbReference type="AlphaFoldDB" id="A0A6J4IA58"/>
<feature type="transmembrane region" description="Helical" evidence="10">
    <location>
        <begin position="40"/>
        <end position="65"/>
    </location>
</feature>
<dbReference type="SUPFAM" id="SSF52540">
    <property type="entry name" value="P-loop containing nucleoside triphosphate hydrolases"/>
    <property type="match status" value="1"/>
</dbReference>
<keyword evidence="4" id="KW-0997">Cell inner membrane</keyword>
<sequence length="598" mass="64373">MRGGGGGGVGIREEDKLDAESAKRVLRRAWWMLRPYRRGVIGGALLSVLWTATIVAGPFLVRYGIDKGLRQDDAGALNLAIGCFVGVTLLSYLSYRFLIVAVNQVGENFLRDLRTRVFDHLQALSMSFFDREKAGVVISRMTADVESLSELVQIGLIMFVSNALLLVITIIVLFAMSWQLALVCLVGLPIVVLASIRFQRQSNKAYLTVRDRVGQTLTSLQEGLSGVRVIQAFGREDVEVGRFGRRNKGLFDAHMRSVRISVWYFPIVELSGIAGTAAVVGIGGMFVRDGIVTLGTVAAFVLLLANLFEPVQQLSQLFNTLQSAGAALSKLFGLLDTPVEVDEHPGAVDLPRRGDIELEHVSFAYAGGAPVLRDVTLRIAAGERLALVGPTGAGKSTLAKLAARLYDPTEGRITYGGIDLRLATMRSLRERMVVVPQEGFLFNGTLADNVRIGRGDATDAEVADALRAVGAFERFASLPMGLQMPVNARGTRLSAGEKQLVSLARAALADPDVLVLDEATSSLDPGTEVLVEAAIERLMEGRTVVVIAHRLSTSQRADRVGVVVGGQLVELGTHDELVEQGGHYAALFASWAGGLARQ</sequence>
<dbReference type="GO" id="GO:0140359">
    <property type="term" value="F:ABC-type transporter activity"/>
    <property type="evidence" value="ECO:0007669"/>
    <property type="project" value="InterPro"/>
</dbReference>
<feature type="transmembrane region" description="Helical" evidence="10">
    <location>
        <begin position="151"/>
        <end position="174"/>
    </location>
</feature>
<evidence type="ECO:0000259" key="11">
    <source>
        <dbReference type="PROSITE" id="PS50893"/>
    </source>
</evidence>
<dbReference type="InterPro" id="IPR003593">
    <property type="entry name" value="AAA+_ATPase"/>
</dbReference>
<dbReference type="InterPro" id="IPR003439">
    <property type="entry name" value="ABC_transporter-like_ATP-bd"/>
</dbReference>
<evidence type="ECO:0000256" key="9">
    <source>
        <dbReference type="ARBA" id="ARBA00023136"/>
    </source>
</evidence>
<evidence type="ECO:0000256" key="7">
    <source>
        <dbReference type="ARBA" id="ARBA00022840"/>
    </source>
</evidence>